<evidence type="ECO:0000259" key="3">
    <source>
        <dbReference type="PROSITE" id="PS50932"/>
    </source>
</evidence>
<dbReference type="InterPro" id="IPR010982">
    <property type="entry name" value="Lambda_DNA-bd_dom_sf"/>
</dbReference>
<sequence>MSAKKVTMTDIARDAKVGIATVDRVLNKRTPVKASTERKVLEAARRLGFALEQSRYRQAGGQSAVTLRMGFILLQQSHSFYHQLAQMLEQAAMPWHNPTQPPVFLHYDINAIDDMVAAIDRLSDEVDVIGIVALDNPLIRHAITQAIDKGVRVFTLLSDMAVAQRTGYIGLDNQKAGRTAGWAIDRLCRHEGEIGIIIGDNRFICQESCEISFRSYLREHGKGERVLEPVRSYERADIARQVTDAMLRDYPSLTAIYAPCGGVEGIIDALQAHQRQHQVMLICHGPVENGELALIDGTIDLMITHRLPALADATINAFLQASGQSQATFINALQPFDLLTKENL</sequence>
<evidence type="ECO:0000256" key="1">
    <source>
        <dbReference type="ARBA" id="ARBA00004418"/>
    </source>
</evidence>
<accession>A0A5R9LDM7</accession>
<dbReference type="RefSeq" id="WP_138362350.1">
    <property type="nucleotide sequence ID" value="NZ_JBCIVH010000038.1"/>
</dbReference>
<dbReference type="PANTHER" id="PTHR30036:SF7">
    <property type="entry name" value="ABC TRANSPORTER PERIPLASMIC-BINDING PROTEIN YPHF"/>
    <property type="match status" value="1"/>
</dbReference>
<name>A0A5R9LDM7_9ENTR</name>
<organism evidence="4 5">
    <name type="scientific">Klebsiella indica</name>
    <dbReference type="NCBI Taxonomy" id="2582917"/>
    <lineage>
        <taxon>Bacteria</taxon>
        <taxon>Pseudomonadati</taxon>
        <taxon>Pseudomonadota</taxon>
        <taxon>Gammaproteobacteria</taxon>
        <taxon>Enterobacterales</taxon>
        <taxon>Enterobacteriaceae</taxon>
        <taxon>Klebsiella/Raoultella group</taxon>
        <taxon>Klebsiella</taxon>
    </lineage>
</organism>
<evidence type="ECO:0000313" key="5">
    <source>
        <dbReference type="Proteomes" id="UP000307430"/>
    </source>
</evidence>
<dbReference type="CDD" id="cd01392">
    <property type="entry name" value="HTH_LacI"/>
    <property type="match status" value="1"/>
</dbReference>
<dbReference type="InterPro" id="IPR000843">
    <property type="entry name" value="HTH_LacI"/>
</dbReference>
<dbReference type="GO" id="GO:0006355">
    <property type="term" value="P:regulation of DNA-templated transcription"/>
    <property type="evidence" value="ECO:0007669"/>
    <property type="project" value="InterPro"/>
</dbReference>
<dbReference type="GO" id="GO:0030246">
    <property type="term" value="F:carbohydrate binding"/>
    <property type="evidence" value="ECO:0007669"/>
    <property type="project" value="TreeGrafter"/>
</dbReference>
<evidence type="ECO:0000256" key="2">
    <source>
        <dbReference type="ARBA" id="ARBA00007639"/>
    </source>
</evidence>
<dbReference type="Pfam" id="PF00356">
    <property type="entry name" value="LacI"/>
    <property type="match status" value="1"/>
</dbReference>
<dbReference type="InterPro" id="IPR050555">
    <property type="entry name" value="Bact_Solute-Bind_Prot2"/>
</dbReference>
<dbReference type="GO" id="GO:0030288">
    <property type="term" value="C:outer membrane-bounded periplasmic space"/>
    <property type="evidence" value="ECO:0007669"/>
    <property type="project" value="TreeGrafter"/>
</dbReference>
<dbReference type="Pfam" id="PF13407">
    <property type="entry name" value="Peripla_BP_4"/>
    <property type="match status" value="1"/>
</dbReference>
<proteinExistence type="inferred from homology"/>
<dbReference type="Proteomes" id="UP000307430">
    <property type="component" value="Unassembled WGS sequence"/>
</dbReference>
<dbReference type="GO" id="GO:0055085">
    <property type="term" value="P:transmembrane transport"/>
    <property type="evidence" value="ECO:0007669"/>
    <property type="project" value="UniProtKB-ARBA"/>
</dbReference>
<gene>
    <name evidence="4" type="ORF">FE839_19110</name>
</gene>
<dbReference type="Gene3D" id="3.40.50.2300">
    <property type="match status" value="2"/>
</dbReference>
<dbReference type="PROSITE" id="PS00356">
    <property type="entry name" value="HTH_LACI_1"/>
    <property type="match status" value="1"/>
</dbReference>
<reference evidence="4 5" key="1">
    <citation type="submission" date="2019-05" db="EMBL/GenBank/DDBJ databases">
        <title>Genome sequence of Klebsiella sp strain TOUT106.</title>
        <authorList>
            <person name="Rahi P."/>
            <person name="Chaudhari D."/>
        </authorList>
    </citation>
    <scope>NUCLEOTIDE SEQUENCE [LARGE SCALE GENOMIC DNA]</scope>
    <source>
        <strain evidence="4 5">TOUT106</strain>
    </source>
</reference>
<evidence type="ECO:0000313" key="4">
    <source>
        <dbReference type="EMBL" id="TLV11684.1"/>
    </source>
</evidence>
<dbReference type="GO" id="GO:0003677">
    <property type="term" value="F:DNA binding"/>
    <property type="evidence" value="ECO:0007669"/>
    <property type="project" value="InterPro"/>
</dbReference>
<keyword evidence="5" id="KW-1185">Reference proteome</keyword>
<dbReference type="AlphaFoldDB" id="A0A5R9LDM7"/>
<dbReference type="PROSITE" id="PS50932">
    <property type="entry name" value="HTH_LACI_2"/>
    <property type="match status" value="1"/>
</dbReference>
<protein>
    <submittedName>
        <fullName evidence="4">LacI family transcriptional regulator</fullName>
    </submittedName>
</protein>
<dbReference type="SMART" id="SM00354">
    <property type="entry name" value="HTH_LACI"/>
    <property type="match status" value="1"/>
</dbReference>
<comment type="subcellular location">
    <subcellularLocation>
        <location evidence="1">Periplasm</location>
    </subcellularLocation>
</comment>
<dbReference type="InterPro" id="IPR028082">
    <property type="entry name" value="Peripla_BP_I"/>
</dbReference>
<dbReference type="Gene3D" id="1.10.260.40">
    <property type="entry name" value="lambda repressor-like DNA-binding domains"/>
    <property type="match status" value="1"/>
</dbReference>
<dbReference type="InterPro" id="IPR025997">
    <property type="entry name" value="SBP_2_dom"/>
</dbReference>
<dbReference type="SUPFAM" id="SSF53822">
    <property type="entry name" value="Periplasmic binding protein-like I"/>
    <property type="match status" value="1"/>
</dbReference>
<dbReference type="PANTHER" id="PTHR30036">
    <property type="entry name" value="D-XYLOSE-BINDING PERIPLASMIC PROTEIN"/>
    <property type="match status" value="1"/>
</dbReference>
<dbReference type="EMBL" id="VCHQ01000026">
    <property type="protein sequence ID" value="TLV11684.1"/>
    <property type="molecule type" value="Genomic_DNA"/>
</dbReference>
<comment type="similarity">
    <text evidence="2">Belongs to the bacterial solute-binding protein 2 family.</text>
</comment>
<dbReference type="CDD" id="cd06307">
    <property type="entry name" value="PBP1_sugar_binding"/>
    <property type="match status" value="1"/>
</dbReference>
<feature type="domain" description="HTH lacI-type" evidence="3">
    <location>
        <begin position="6"/>
        <end position="49"/>
    </location>
</feature>
<comment type="caution">
    <text evidence="4">The sequence shown here is derived from an EMBL/GenBank/DDBJ whole genome shotgun (WGS) entry which is preliminary data.</text>
</comment>
<dbReference type="SUPFAM" id="SSF47413">
    <property type="entry name" value="lambda repressor-like DNA-binding domains"/>
    <property type="match status" value="1"/>
</dbReference>